<dbReference type="FunFam" id="3.30.160.60:FF:000446">
    <property type="entry name" value="Zinc finger protein"/>
    <property type="match status" value="1"/>
</dbReference>
<keyword evidence="5" id="KW-0862">Zinc</keyword>
<dbReference type="Pfam" id="PF00096">
    <property type="entry name" value="zf-C2H2"/>
    <property type="match status" value="2"/>
</dbReference>
<dbReference type="PANTHER" id="PTHR23234">
    <property type="entry name" value="ZNF44 PROTEIN"/>
    <property type="match status" value="1"/>
</dbReference>
<dbReference type="PROSITE" id="PS50157">
    <property type="entry name" value="ZINC_FINGER_C2H2_2"/>
    <property type="match status" value="6"/>
</dbReference>
<dbReference type="SMART" id="SM00355">
    <property type="entry name" value="ZnF_C2H2"/>
    <property type="match status" value="6"/>
</dbReference>
<feature type="domain" description="C2H2-type" evidence="9">
    <location>
        <begin position="1598"/>
        <end position="1627"/>
    </location>
</feature>
<evidence type="ECO:0000256" key="5">
    <source>
        <dbReference type="ARBA" id="ARBA00022833"/>
    </source>
</evidence>
<name>A0A8D8VLJ4_9HEMI</name>
<keyword evidence="4 7" id="KW-0863">Zinc-finger</keyword>
<evidence type="ECO:0000259" key="9">
    <source>
        <dbReference type="PROSITE" id="PS50157"/>
    </source>
</evidence>
<evidence type="ECO:0000256" key="1">
    <source>
        <dbReference type="ARBA" id="ARBA00004123"/>
    </source>
</evidence>
<feature type="compositionally biased region" description="Basic and acidic residues" evidence="8">
    <location>
        <begin position="925"/>
        <end position="958"/>
    </location>
</feature>
<keyword evidence="3" id="KW-0677">Repeat</keyword>
<evidence type="ECO:0000256" key="4">
    <source>
        <dbReference type="ARBA" id="ARBA00022771"/>
    </source>
</evidence>
<keyword evidence="6" id="KW-0539">Nucleus</keyword>
<dbReference type="GO" id="GO:0008270">
    <property type="term" value="F:zinc ion binding"/>
    <property type="evidence" value="ECO:0007669"/>
    <property type="project" value="UniProtKB-KW"/>
</dbReference>
<evidence type="ECO:0000256" key="3">
    <source>
        <dbReference type="ARBA" id="ARBA00022737"/>
    </source>
</evidence>
<dbReference type="PROSITE" id="PS00028">
    <property type="entry name" value="ZINC_FINGER_C2H2_1"/>
    <property type="match status" value="6"/>
</dbReference>
<dbReference type="InterPro" id="IPR013087">
    <property type="entry name" value="Znf_C2H2_type"/>
</dbReference>
<feature type="domain" description="C2H2-type" evidence="9">
    <location>
        <begin position="1743"/>
        <end position="1766"/>
    </location>
</feature>
<feature type="domain" description="C2H2-type" evidence="9">
    <location>
        <begin position="1656"/>
        <end position="1685"/>
    </location>
</feature>
<comment type="subcellular location">
    <subcellularLocation>
        <location evidence="1">Nucleus</location>
    </subcellularLocation>
</comment>
<feature type="region of interest" description="Disordered" evidence="8">
    <location>
        <begin position="917"/>
        <end position="961"/>
    </location>
</feature>
<dbReference type="InterPro" id="IPR050758">
    <property type="entry name" value="Znf_C2H2-type"/>
</dbReference>
<evidence type="ECO:0000256" key="8">
    <source>
        <dbReference type="SAM" id="MobiDB-lite"/>
    </source>
</evidence>
<protein>
    <submittedName>
        <fullName evidence="10">Zinc finger protein 143</fullName>
    </submittedName>
</protein>
<dbReference type="PANTHER" id="PTHR23234:SF10">
    <property type="entry name" value="RIKEN CDNA 6720489N17 GENE-RELATED"/>
    <property type="match status" value="1"/>
</dbReference>
<dbReference type="Gene3D" id="3.30.160.60">
    <property type="entry name" value="Classic Zinc Finger"/>
    <property type="match status" value="4"/>
</dbReference>
<sequence>MDYLNPNCSLPSFADNVHNKFEVPVISLEEAYYVNCDKSSINNKEKEGKYEEETFKNLEEKVEEVEEIGSHSQLCKCGSNSEICEEFINSFSLQDILSNFELPIASLTDEDEEASANKKQNEDEEELNLIDFLNNTQFLNDFVNRNSVQIDQVLDSVDFIAKSNRRNKNQINDNQLNLLDNQPNAGDNQLLNLESDIETDNHDGKIAKLFKNAIIDGARDQQILVEQNATFINEESSSDFSVQSEEDSYSNSCANYNTPGQDGTHTIPLPSFDTFKSKNAKKVQCQLSSSVESDSNMRDNIKTAINKCLELFCKQQNNDDQLTQKQEEKITEDSDNESVMGININQQINDFERYTEEPSIFEQYLSNQKDSVPCDEIVKTGFKDILNSKNESQKCVSAGIEKIMSNTQTASAYVQTDVHETIEKGKTTLPLTSSINTQTHVQRRPIINQFEEVIDSGNFWINKFPAPKEPIPTMLREKVTPHTARTPNSHMHMFRVPVGANTKTKTNEPETDENIKKSVKILTKTHLLNSMQFDKNQRNFINSPHFLLLLTKPMKFPKTDGQCCTKKLSEDAKSKLITLQNNIRSQIRNAQLMKSKNVINGQDPNHRLEAHYTGSVFQNQCANHEIPNIEKCDEKALGQKHNTESNMHPYHVLNHKKPIVISAQGNQYDPKYVPSEDQGNSSICNNPSDHTRNQTHHKEFTNVIKSAENFRLDHDLKILTLRTENADCINKKLKLKKVETPNVRNETKSVITKIKTTKVKLNEETFRHRNHKHHHHYHKKIIEEENDPTLRRSERIRVKKERKRLKRCLLSNVKKTKTKHKQIISMSLVDQHVYLENDLQSSSPEESVKCSENKFDLITYKNCFVKEEIVNGQRIQRLDCVFQTKENTICYSQTIETELIQDAINTNQIEMTVDGMNDTPMTESDENHQTNDKTDEVTDQYKETGGKGETYKSNEKKPSSLKSKYPNLEALISSTSNEMKPLIRKRKRIKFDKGKYEEIKKINKEKENNFEQNKILLLNLNKNIHNKVMQNLLLIRDQNNKTHLLFTKPIDNDRVKIGSEKTLVHPEKSLVIQKESNLTKLNENNPNYINKKIEEIKTNMSQKKNVVMNKVNEKDARSDSLLISHTIVESNTSTTTDKSETLIVESNTMTTTGKSHTMIVESNTLTSTDKESVKPKESENIDIDLQSCANIGIENKVKTPNFIVMSQMNNVCSIEGNNTIDTSIRNKSDNKRTVMTTDTVIQNCTLPSFQYDNSCSFYSLSHEYNVNYSQSSTNSKDSKSLIVEKYFAAPTGNLTVEKFPYQEESLTSSYFNENTNLKETSCVSPAPKKKSVDEICHSYNQEFVMTKESELINKTRYAFDTSKDSFGNDFSQIYNASFMKSPISPGWDMKTPNYDVKETIVQNKLKNTPIREDNETYDRASNSNTISPTLLQFKKDSNRLQNNNFHLNINTQPKLFDQHMGLDLSTQTYIPEDVRTMNLPTTQGLPQSGPIGLDNPSLFLDVAVSNSSAGKPPVQFSSSGMIHSSRNDQNFSNMFEGVEACWEESSSEIEWSSNSLESSLQMGTSNTDMYDEHLELSEEIIKKSLQEDEKIFENEKLHVCTIEDCNSVFQTQSEWEEHARMHAVQRPFGCRYCDKAFKTSGDLSKHSASHNGDRPYKCNYTSCGRHFRTQTQRQIHERCHQDSKPYSCNVCARTFISNTHKNNHMRIHYGLKPYVCHVEGCKRKFVDLSSLKKHTKIHTQQTFHCNLCNKTYKHQQSIITHYQESHGVVVQDVSVFVRK</sequence>
<dbReference type="FunFam" id="3.30.160.60:FF:001102">
    <property type="entry name" value="Transcription factor IIIA"/>
    <property type="match status" value="1"/>
</dbReference>
<evidence type="ECO:0000256" key="2">
    <source>
        <dbReference type="ARBA" id="ARBA00022723"/>
    </source>
</evidence>
<dbReference type="InterPro" id="IPR036236">
    <property type="entry name" value="Znf_C2H2_sf"/>
</dbReference>
<proteinExistence type="predicted"/>
<keyword evidence="2" id="KW-0479">Metal-binding</keyword>
<feature type="domain" description="C2H2-type" evidence="9">
    <location>
        <begin position="1714"/>
        <end position="1743"/>
    </location>
</feature>
<organism evidence="10">
    <name type="scientific">Cacopsylla melanoneura</name>
    <dbReference type="NCBI Taxonomy" id="428564"/>
    <lineage>
        <taxon>Eukaryota</taxon>
        <taxon>Metazoa</taxon>
        <taxon>Ecdysozoa</taxon>
        <taxon>Arthropoda</taxon>
        <taxon>Hexapoda</taxon>
        <taxon>Insecta</taxon>
        <taxon>Pterygota</taxon>
        <taxon>Neoptera</taxon>
        <taxon>Paraneoptera</taxon>
        <taxon>Hemiptera</taxon>
        <taxon>Sternorrhyncha</taxon>
        <taxon>Psylloidea</taxon>
        <taxon>Psyllidae</taxon>
        <taxon>Psyllinae</taxon>
        <taxon>Cacopsylla</taxon>
    </lineage>
</organism>
<evidence type="ECO:0000256" key="6">
    <source>
        <dbReference type="ARBA" id="ARBA00023242"/>
    </source>
</evidence>
<dbReference type="GO" id="GO:0005634">
    <property type="term" value="C:nucleus"/>
    <property type="evidence" value="ECO:0007669"/>
    <property type="project" value="UniProtKB-SubCell"/>
</dbReference>
<evidence type="ECO:0000256" key="7">
    <source>
        <dbReference type="PROSITE-ProRule" id="PRU00042"/>
    </source>
</evidence>
<dbReference type="EMBL" id="HBUF01064309">
    <property type="protein sequence ID" value="CAG6627108.1"/>
    <property type="molecule type" value="Transcribed_RNA"/>
</dbReference>
<evidence type="ECO:0000313" key="10">
    <source>
        <dbReference type="EMBL" id="CAG6627108.1"/>
    </source>
</evidence>
<accession>A0A8D8VLJ4</accession>
<feature type="domain" description="C2H2-type" evidence="9">
    <location>
        <begin position="1686"/>
        <end position="1713"/>
    </location>
</feature>
<feature type="domain" description="C2H2-type" evidence="9">
    <location>
        <begin position="1628"/>
        <end position="1655"/>
    </location>
</feature>
<dbReference type="SUPFAM" id="SSF57667">
    <property type="entry name" value="beta-beta-alpha zinc fingers"/>
    <property type="match status" value="3"/>
</dbReference>
<reference evidence="10" key="1">
    <citation type="submission" date="2021-05" db="EMBL/GenBank/DDBJ databases">
        <authorList>
            <person name="Alioto T."/>
            <person name="Alioto T."/>
            <person name="Gomez Garrido J."/>
        </authorList>
    </citation>
    <scope>NUCLEOTIDE SEQUENCE</scope>
</reference>